<dbReference type="AlphaFoldDB" id="A0A5N6KFJ6"/>
<keyword evidence="2" id="KW-1185">Reference proteome</keyword>
<dbReference type="Proteomes" id="UP000326757">
    <property type="component" value="Unassembled WGS sequence"/>
</dbReference>
<gene>
    <name evidence="1" type="ORF">EYC80_005790</name>
</gene>
<evidence type="ECO:0000313" key="1">
    <source>
        <dbReference type="EMBL" id="KAB8302361.1"/>
    </source>
</evidence>
<dbReference type="EMBL" id="VIGI01000003">
    <property type="protein sequence ID" value="KAB8302361.1"/>
    <property type="molecule type" value="Genomic_DNA"/>
</dbReference>
<name>A0A5N6KFJ6_MONLA</name>
<organism evidence="1 2">
    <name type="scientific">Monilinia laxa</name>
    <name type="common">Brown rot fungus</name>
    <name type="synonym">Sclerotinia laxa</name>
    <dbReference type="NCBI Taxonomy" id="61186"/>
    <lineage>
        <taxon>Eukaryota</taxon>
        <taxon>Fungi</taxon>
        <taxon>Dikarya</taxon>
        <taxon>Ascomycota</taxon>
        <taxon>Pezizomycotina</taxon>
        <taxon>Leotiomycetes</taxon>
        <taxon>Helotiales</taxon>
        <taxon>Sclerotiniaceae</taxon>
        <taxon>Monilinia</taxon>
    </lineage>
</organism>
<accession>A0A5N6KFJ6</accession>
<protein>
    <submittedName>
        <fullName evidence="1">Uncharacterized protein</fullName>
    </submittedName>
</protein>
<evidence type="ECO:0000313" key="2">
    <source>
        <dbReference type="Proteomes" id="UP000326757"/>
    </source>
</evidence>
<comment type="caution">
    <text evidence="1">The sequence shown here is derived from an EMBL/GenBank/DDBJ whole genome shotgun (WGS) entry which is preliminary data.</text>
</comment>
<reference evidence="1 2" key="1">
    <citation type="submission" date="2019-06" db="EMBL/GenBank/DDBJ databases">
        <title>Genome Sequence of the Brown Rot Fungal Pathogen Monilinia laxa.</title>
        <authorList>
            <person name="De Miccolis Angelini R.M."/>
            <person name="Landi L."/>
            <person name="Abate D."/>
            <person name="Pollastro S."/>
            <person name="Romanazzi G."/>
            <person name="Faretra F."/>
        </authorList>
    </citation>
    <scope>NUCLEOTIDE SEQUENCE [LARGE SCALE GENOMIC DNA]</scope>
    <source>
        <strain evidence="1 2">Mlax316</strain>
    </source>
</reference>
<sequence length="103" mass="11791">MSKLIENSFPSTMQCYENNTLCSFPPFFFSSVNNVKNRTPENLKTLPNAFAMVRYIIIAHRNLCLEFDITRSKINQPCPNKAAENPFVFSIKRNSSQAQGHVM</sequence>
<proteinExistence type="predicted"/>